<dbReference type="PROSITE" id="PS50983">
    <property type="entry name" value="FE_B12_PBP"/>
    <property type="match status" value="1"/>
</dbReference>
<evidence type="ECO:0000256" key="1">
    <source>
        <dbReference type="ARBA" id="ARBA00008814"/>
    </source>
</evidence>
<gene>
    <name evidence="3" type="ORF">G5C65_05225</name>
</gene>
<feature type="domain" description="Fe/B12 periplasmic-binding" evidence="2">
    <location>
        <begin position="68"/>
        <end position="353"/>
    </location>
</feature>
<dbReference type="Pfam" id="PF01497">
    <property type="entry name" value="Peripla_BP_2"/>
    <property type="match status" value="1"/>
</dbReference>
<dbReference type="InterPro" id="IPR002491">
    <property type="entry name" value="ABC_transptr_periplasmic_BD"/>
</dbReference>
<dbReference type="SUPFAM" id="SSF53807">
    <property type="entry name" value="Helical backbone' metal receptor"/>
    <property type="match status" value="1"/>
</dbReference>
<dbReference type="PANTHER" id="PTHR30535">
    <property type="entry name" value="VITAMIN B12-BINDING PROTEIN"/>
    <property type="match status" value="1"/>
</dbReference>
<organism evidence="3 4">
    <name type="scientific">Streptomyces boncukensis</name>
    <dbReference type="NCBI Taxonomy" id="2711219"/>
    <lineage>
        <taxon>Bacteria</taxon>
        <taxon>Bacillati</taxon>
        <taxon>Actinomycetota</taxon>
        <taxon>Actinomycetes</taxon>
        <taxon>Kitasatosporales</taxon>
        <taxon>Streptomycetaceae</taxon>
        <taxon>Streptomyces</taxon>
    </lineage>
</organism>
<accession>A0A6G4WR79</accession>
<comment type="similarity">
    <text evidence="1">Belongs to the bacterial solute-binding protein 8 family.</text>
</comment>
<dbReference type="PANTHER" id="PTHR30535:SF7">
    <property type="entry name" value="IRON(III) DICITRATE-BINDING PROTEIN"/>
    <property type="match status" value="1"/>
</dbReference>
<evidence type="ECO:0000313" key="4">
    <source>
        <dbReference type="Proteomes" id="UP000477722"/>
    </source>
</evidence>
<evidence type="ECO:0000259" key="2">
    <source>
        <dbReference type="PROSITE" id="PS50983"/>
    </source>
</evidence>
<dbReference type="Proteomes" id="UP000477722">
    <property type="component" value="Unassembled WGS sequence"/>
</dbReference>
<dbReference type="EMBL" id="JAAKZZ010000031">
    <property type="protein sequence ID" value="NGO67766.1"/>
    <property type="molecule type" value="Genomic_DNA"/>
</dbReference>
<dbReference type="Gene3D" id="3.40.50.1980">
    <property type="entry name" value="Nitrogenase molybdenum iron protein domain"/>
    <property type="match status" value="2"/>
</dbReference>
<keyword evidence="4" id="KW-1185">Reference proteome</keyword>
<reference evidence="3 4" key="1">
    <citation type="submission" date="2020-02" db="EMBL/GenBank/DDBJ databases">
        <title>Whole-genome analyses of novel actinobacteria.</title>
        <authorList>
            <person name="Sahin N."/>
            <person name="Tatar D."/>
        </authorList>
    </citation>
    <scope>NUCLEOTIDE SEQUENCE [LARGE SCALE GENOMIC DNA]</scope>
    <source>
        <strain evidence="3 4">SB3404</strain>
    </source>
</reference>
<name>A0A6G4WR79_9ACTN</name>
<comment type="caution">
    <text evidence="3">The sequence shown here is derived from an EMBL/GenBank/DDBJ whole genome shotgun (WGS) entry which is preliminary data.</text>
</comment>
<dbReference type="InterPro" id="IPR050902">
    <property type="entry name" value="ABC_Transporter_SBP"/>
</dbReference>
<proteinExistence type="inferred from homology"/>
<protein>
    <submittedName>
        <fullName evidence="3">ABC transporter substrate-binding protein</fullName>
    </submittedName>
</protein>
<dbReference type="PROSITE" id="PS51257">
    <property type="entry name" value="PROKAR_LIPOPROTEIN"/>
    <property type="match status" value="1"/>
</dbReference>
<sequence>MGLETEKETVVAKNRRTAAWCGLLALLVLASGCGGQDSGKGSGDSAAGYPRTLHNCGRKVTVEHPPRRAVSLDQGSSEILLALGLGDRMAGTGTWTDPVMKGLGEENAKVPRLADGYPALERVLDKEPDLVTASFAATLAKGAVAPRGKFEKLGVPTYLSPADCAKDNTTGGDGTRAERLEMADVYGEVRDLARVFGVEKRGERLVARLKKRMKQATEGTDASGTTVMYWFANSESPYLAGCCGAPGIITRAVGAKNAFDATHDEWPQIGWEKIADRDPDVIVLGDLTRKNQTAETAAAKIKKLESNPVTRRMTAVRKKRYVRLPGAAMNPSIRTVEGVEQVAEGLRGFGLAK</sequence>
<evidence type="ECO:0000313" key="3">
    <source>
        <dbReference type="EMBL" id="NGO67766.1"/>
    </source>
</evidence>
<dbReference type="AlphaFoldDB" id="A0A6G4WR79"/>